<dbReference type="PROSITE" id="PS51643">
    <property type="entry name" value="HD_CAS3"/>
    <property type="match status" value="1"/>
</dbReference>
<dbReference type="EMBL" id="JGZU01000002">
    <property type="protein sequence ID" value="KFJ08298.1"/>
    <property type="molecule type" value="Genomic_DNA"/>
</dbReference>
<protein>
    <submittedName>
        <fullName evidence="6">CRISPR-associated helicase Cas3</fullName>
    </submittedName>
</protein>
<dbReference type="GO" id="GO:0016787">
    <property type="term" value="F:hydrolase activity"/>
    <property type="evidence" value="ECO:0007669"/>
    <property type="project" value="UniProtKB-KW"/>
</dbReference>
<dbReference type="GO" id="GO:0051607">
    <property type="term" value="P:defense response to virus"/>
    <property type="evidence" value="ECO:0007669"/>
    <property type="project" value="UniProtKB-KW"/>
</dbReference>
<keyword evidence="3" id="KW-0347">Helicase</keyword>
<evidence type="ECO:0000256" key="5">
    <source>
        <dbReference type="ARBA" id="ARBA00023118"/>
    </source>
</evidence>
<dbReference type="Proteomes" id="UP000029080">
    <property type="component" value="Unassembled WGS sequence"/>
</dbReference>
<reference evidence="6 7" key="1">
    <citation type="submission" date="2014-03" db="EMBL/GenBank/DDBJ databases">
        <title>Genomics of Bifidobacteria.</title>
        <authorList>
            <person name="Ventura M."/>
            <person name="Milani C."/>
            <person name="Lugli G.A."/>
        </authorList>
    </citation>
    <scope>NUCLEOTIDE SEQUENCE [LARGE SCALE GENOMIC DNA]</scope>
    <source>
        <strain evidence="6 7">JCM 13495</strain>
    </source>
</reference>
<dbReference type="InterPro" id="IPR006483">
    <property type="entry name" value="CRISPR-assoc_Cas3_HD"/>
</dbReference>
<dbReference type="STRING" id="356829.BITS_0805"/>
<keyword evidence="4" id="KW-0067">ATP-binding</keyword>
<dbReference type="GO" id="GO:0005524">
    <property type="term" value="F:ATP binding"/>
    <property type="evidence" value="ECO:0007669"/>
    <property type="project" value="UniProtKB-KW"/>
</dbReference>
<keyword evidence="2" id="KW-0378">Hydrolase</keyword>
<evidence type="ECO:0000256" key="3">
    <source>
        <dbReference type="ARBA" id="ARBA00022806"/>
    </source>
</evidence>
<name>A0A087EKJ7_9BIFI</name>
<keyword evidence="1" id="KW-0547">Nucleotide-binding</keyword>
<dbReference type="AlphaFoldDB" id="A0A087EKJ7"/>
<sequence length="1081" mass="120716">MAAEVTFINELERRFRDFIAFAHSNGNAESKRVPYQWQIRLLHNIVQEGRWPDQIVAPTASGKTCVIDIHVFLNAMAGLQQEGLLPELSNSHSLQSLPRRLALTVNRRSLVDDQYEEAVSLRDRIMHDPQDDSSRYDSMQEFRLGLQCRSGLVKGEQLQVQDDREGLHTLMTVELRGGSGSSADRREWRYHPQTCAVICATPDMFGSRLLFRGYGTSRSMRPMEAGELAYDTVLIADEAHLSRQLVETARQIPRIESMAGDAVRSCVPTLQVVETTATPQSEEKQGNKANAGLVSVGVEASDFDNDAALAKRLCTPKHLVLEQTAQKTNELADQIVDRCEVLILEYESRQYDDASLPVLGCVLNTVDMARRVKSNLEKRLKKAGITRPVKAYVGPMRAYEKTGVAQELSTISDAGLASSDSDSIASHPCCVIGTQTLEVGVDVDFTDMVTELAPASAIVQRAGRVNRQGKRDSARLFVYGASEQLAENEQQKMARPYDAEELREASAWLRAISDDQGDIDCCAWAIRIAGEEGNPVPASKPQRLLYQRLEYWDVENLSNTDEQLFADCSIRELQQTPSDIELWVRDSLDNANIPDSVGVIVRDLPWDDAVASALLEMIPPLDQEIMPVRNRMQLTGKKDSLQAYLAQSQILVKDSKTQASVIHKSRVFRYRASESENHRIQVFTDEKAFAQAAPPLVAAGDVFIVDTYAQLFDELPSFSPESGENACSVLMKRNDNEEPDVAVYRVDRLSATSLAKAAESLIQREQAIREHMETGSSELGSSVDELREVVPDLIREFLEQEQAVSGGTQSHQSEKVDVHLDIADWFADEGVFETSKKIVATGEDLVESHDYSDWWIVLRNNASLTGDAASQEISTSNRVLLQGEHGHQQHVADRAVELAKQLHLSDELVSALQLAGQYHDEGKKDERFQRLLRRGRKQGNTEYLAKSGFSSWKGERQFRSENRLTGWRHEQRSVAEFDIAIRSGSIEGSVFSDCNMDLVFRLIGTSHGHGRSTFNQVSASLLPQASEEYDPQLIRSAQEFFDNGLWESVIAKTAQEYGFWGVSYLEALLRAADITVSKEGR</sequence>
<evidence type="ECO:0000313" key="7">
    <source>
        <dbReference type="Proteomes" id="UP000029080"/>
    </source>
</evidence>
<dbReference type="InterPro" id="IPR027417">
    <property type="entry name" value="P-loop_NTPase"/>
</dbReference>
<dbReference type="RefSeq" id="WP_044259169.1">
    <property type="nucleotide sequence ID" value="NZ_JAXEUP010000044.1"/>
</dbReference>
<evidence type="ECO:0000256" key="4">
    <source>
        <dbReference type="ARBA" id="ARBA00022840"/>
    </source>
</evidence>
<keyword evidence="7" id="KW-1185">Reference proteome</keyword>
<proteinExistence type="predicted"/>
<dbReference type="GO" id="GO:0004386">
    <property type="term" value="F:helicase activity"/>
    <property type="evidence" value="ECO:0007669"/>
    <property type="project" value="UniProtKB-KW"/>
</dbReference>
<organism evidence="6 7">
    <name type="scientific">Bifidobacterium tsurumiense</name>
    <dbReference type="NCBI Taxonomy" id="356829"/>
    <lineage>
        <taxon>Bacteria</taxon>
        <taxon>Bacillati</taxon>
        <taxon>Actinomycetota</taxon>
        <taxon>Actinomycetes</taxon>
        <taxon>Bifidobacteriales</taxon>
        <taxon>Bifidobacteriaceae</taxon>
        <taxon>Bifidobacterium</taxon>
    </lineage>
</organism>
<evidence type="ECO:0000313" key="6">
    <source>
        <dbReference type="EMBL" id="KFJ08298.1"/>
    </source>
</evidence>
<gene>
    <name evidence="6" type="ORF">BITS_0805</name>
</gene>
<dbReference type="InterPro" id="IPR054712">
    <property type="entry name" value="Cas3-like_dom"/>
</dbReference>
<dbReference type="Gene3D" id="3.40.50.300">
    <property type="entry name" value="P-loop containing nucleotide triphosphate hydrolases"/>
    <property type="match status" value="2"/>
</dbReference>
<keyword evidence="5" id="KW-0051">Antiviral defense</keyword>
<dbReference type="Pfam" id="PF22590">
    <property type="entry name" value="Cas3-like_C_2"/>
    <property type="match status" value="1"/>
</dbReference>
<dbReference type="OrthoDB" id="9810236at2"/>
<dbReference type="eggNOG" id="COG1203">
    <property type="taxonomic scope" value="Bacteria"/>
</dbReference>
<accession>A0A087EKJ7</accession>
<dbReference type="SUPFAM" id="SSF52540">
    <property type="entry name" value="P-loop containing nucleoside triphosphate hydrolases"/>
    <property type="match status" value="1"/>
</dbReference>
<comment type="caution">
    <text evidence="6">The sequence shown here is derived from an EMBL/GenBank/DDBJ whole genome shotgun (WGS) entry which is preliminary data.</text>
</comment>
<evidence type="ECO:0000256" key="1">
    <source>
        <dbReference type="ARBA" id="ARBA00022741"/>
    </source>
</evidence>
<evidence type="ECO:0000256" key="2">
    <source>
        <dbReference type="ARBA" id="ARBA00022801"/>
    </source>
</evidence>